<comment type="caution">
    <text evidence="1">The sequence shown here is derived from an EMBL/GenBank/DDBJ whole genome shotgun (WGS) entry which is preliminary data.</text>
</comment>
<dbReference type="EMBL" id="JADWOX010000020">
    <property type="protein sequence ID" value="MBI1686245.1"/>
    <property type="molecule type" value="Genomic_DNA"/>
</dbReference>
<gene>
    <name evidence="1" type="ORF">I4Q42_21460</name>
</gene>
<evidence type="ECO:0008006" key="3">
    <source>
        <dbReference type="Google" id="ProtNLM"/>
    </source>
</evidence>
<dbReference type="Proteomes" id="UP000639859">
    <property type="component" value="Unassembled WGS sequence"/>
</dbReference>
<keyword evidence="2" id="KW-1185">Reference proteome</keyword>
<evidence type="ECO:0000313" key="1">
    <source>
        <dbReference type="EMBL" id="MBI1686245.1"/>
    </source>
</evidence>
<proteinExistence type="predicted"/>
<accession>A0ABS0T2Y2</accession>
<name>A0ABS0T2Y2_9CAUL</name>
<sequence>MPTIELIVEADEPALFFSSASGAEAYLEAIDVREGVYSVAYGPDGQVFKLEAIGDRVRITSVEGLKEPDALRALLLRYLSAAKAHDVKDTETLSGLLARCEAAAI</sequence>
<protein>
    <recommendedName>
        <fullName evidence="3">His-Xaa-Ser system protein HxsD</fullName>
    </recommendedName>
</protein>
<reference evidence="1 2" key="1">
    <citation type="submission" date="2020-11" db="EMBL/GenBank/DDBJ databases">
        <title>genome sequence of strain KACC 18849.</title>
        <authorList>
            <person name="Gao J."/>
            <person name="Zhang X."/>
        </authorList>
    </citation>
    <scope>NUCLEOTIDE SEQUENCE [LARGE SCALE GENOMIC DNA]</scope>
    <source>
        <strain evidence="1 2">KACC 18849</strain>
    </source>
</reference>
<evidence type="ECO:0000313" key="2">
    <source>
        <dbReference type="Proteomes" id="UP000639859"/>
    </source>
</evidence>
<organism evidence="1 2">
    <name type="scientific">Caulobacter hibisci</name>
    <dbReference type="NCBI Taxonomy" id="2035993"/>
    <lineage>
        <taxon>Bacteria</taxon>
        <taxon>Pseudomonadati</taxon>
        <taxon>Pseudomonadota</taxon>
        <taxon>Alphaproteobacteria</taxon>
        <taxon>Caulobacterales</taxon>
        <taxon>Caulobacteraceae</taxon>
        <taxon>Caulobacter</taxon>
    </lineage>
</organism>
<dbReference type="RefSeq" id="WP_198578141.1">
    <property type="nucleotide sequence ID" value="NZ_JADWOX010000020.1"/>
</dbReference>